<sequence length="85" mass="9489">MRLNQRALQSRDFTSRGMAGGIAVDQHRPPRAGHPLHRHALVNLRQIIRHHGLPPPHQIRLHPTLHRAAGKLTPCALTAHYPSCA</sequence>
<dbReference type="EMBL" id="CP019937">
    <property type="protein sequence ID" value="ARO15484.1"/>
    <property type="molecule type" value="Genomic_DNA"/>
</dbReference>
<organism evidence="2 3">
    <name type="scientific">Ketogulonicigenium robustum</name>
    <dbReference type="NCBI Taxonomy" id="92947"/>
    <lineage>
        <taxon>Bacteria</taxon>
        <taxon>Pseudomonadati</taxon>
        <taxon>Pseudomonadota</taxon>
        <taxon>Alphaproteobacteria</taxon>
        <taxon>Rhodobacterales</taxon>
        <taxon>Roseobacteraceae</taxon>
        <taxon>Ketogulonicigenium</taxon>
    </lineage>
</organism>
<feature type="compositionally biased region" description="Polar residues" evidence="1">
    <location>
        <begin position="1"/>
        <end position="12"/>
    </location>
</feature>
<feature type="region of interest" description="Disordered" evidence="1">
    <location>
        <begin position="1"/>
        <end position="33"/>
    </location>
</feature>
<name>A0A1W6P228_9RHOB</name>
<proteinExistence type="predicted"/>
<protein>
    <submittedName>
        <fullName evidence="2">Uncharacterized protein</fullName>
    </submittedName>
</protein>
<keyword evidence="3" id="KW-1185">Reference proteome</keyword>
<dbReference type="AlphaFoldDB" id="A0A1W6P228"/>
<gene>
    <name evidence="2" type="ORF">BVG79_02144</name>
</gene>
<reference evidence="2 3" key="1">
    <citation type="submission" date="2017-02" db="EMBL/GenBank/DDBJ databases">
        <title>Ketogulonicigenium robustum SPU B003 Genome sequencing and assembly.</title>
        <authorList>
            <person name="Li Y."/>
            <person name="Liu L."/>
            <person name="Wang C."/>
            <person name="Zhang M."/>
            <person name="Zhang T."/>
            <person name="Zhang Y."/>
        </authorList>
    </citation>
    <scope>NUCLEOTIDE SEQUENCE [LARGE SCALE GENOMIC DNA]</scope>
    <source>
        <strain evidence="2 3">SPU_B003</strain>
    </source>
</reference>
<dbReference type="STRING" id="92947.BVG79_02144"/>
<dbReference type="Proteomes" id="UP000242447">
    <property type="component" value="Chromosome"/>
</dbReference>
<evidence type="ECO:0000313" key="2">
    <source>
        <dbReference type="EMBL" id="ARO15484.1"/>
    </source>
</evidence>
<accession>A0A1W6P228</accession>
<evidence type="ECO:0000313" key="3">
    <source>
        <dbReference type="Proteomes" id="UP000242447"/>
    </source>
</evidence>
<dbReference type="KEGG" id="kro:BVG79_02144"/>
<evidence type="ECO:0000256" key="1">
    <source>
        <dbReference type="SAM" id="MobiDB-lite"/>
    </source>
</evidence>